<feature type="binding site" evidence="15">
    <location>
        <position position="1034"/>
    </location>
    <ligand>
        <name>ATP</name>
        <dbReference type="ChEBI" id="CHEBI:30616"/>
    </ligand>
</feature>
<comment type="catalytic activity">
    <reaction evidence="12">
        <text>L-threonyl-[protein] + ATP = O-phospho-L-threonyl-[protein] + ADP + H(+)</text>
        <dbReference type="Rhea" id="RHEA:46608"/>
        <dbReference type="Rhea" id="RHEA-COMP:11060"/>
        <dbReference type="Rhea" id="RHEA-COMP:11605"/>
        <dbReference type="ChEBI" id="CHEBI:15378"/>
        <dbReference type="ChEBI" id="CHEBI:30013"/>
        <dbReference type="ChEBI" id="CHEBI:30616"/>
        <dbReference type="ChEBI" id="CHEBI:61977"/>
        <dbReference type="ChEBI" id="CHEBI:456216"/>
        <dbReference type="EC" id="2.7.11.24"/>
    </reaction>
    <physiologicalReaction direction="left-to-right" evidence="12">
        <dbReference type="Rhea" id="RHEA:46609"/>
    </physiologicalReaction>
</comment>
<evidence type="ECO:0000256" key="5">
    <source>
        <dbReference type="ARBA" id="ARBA00022692"/>
    </source>
</evidence>
<feature type="compositionally biased region" description="Low complexity" evidence="17">
    <location>
        <begin position="102"/>
        <end position="120"/>
    </location>
</feature>
<dbReference type="GO" id="GO:0005737">
    <property type="term" value="C:cytoplasm"/>
    <property type="evidence" value="ECO:0007669"/>
    <property type="project" value="UniProtKB-ARBA"/>
</dbReference>
<evidence type="ECO:0000256" key="8">
    <source>
        <dbReference type="ARBA" id="ARBA00022840"/>
    </source>
</evidence>
<dbReference type="PROSITE" id="PS50011">
    <property type="entry name" value="PROTEIN_KINASE_DOM"/>
    <property type="match status" value="1"/>
</dbReference>
<dbReference type="InterPro" id="IPR017441">
    <property type="entry name" value="Protein_kinase_ATP_BS"/>
</dbReference>
<dbReference type="SMART" id="SM00220">
    <property type="entry name" value="S_TKc"/>
    <property type="match status" value="1"/>
</dbReference>
<comment type="similarity">
    <text evidence="14 16">Belongs to the protein kinase superfamily. Ser/Thr protein kinase family. MAP kinase subfamily.</text>
</comment>
<evidence type="ECO:0000313" key="20">
    <source>
        <dbReference type="EMBL" id="CRG87609.1"/>
    </source>
</evidence>
<evidence type="ECO:0000256" key="18">
    <source>
        <dbReference type="SAM" id="Phobius"/>
    </source>
</evidence>
<dbReference type="GO" id="GO:0005524">
    <property type="term" value="F:ATP binding"/>
    <property type="evidence" value="ECO:0007669"/>
    <property type="project" value="UniProtKB-UniRule"/>
</dbReference>
<feature type="transmembrane region" description="Helical" evidence="18">
    <location>
        <begin position="311"/>
        <end position="329"/>
    </location>
</feature>
<dbReference type="FunFam" id="3.30.200.20:FF:000157">
    <property type="entry name" value="Mitogen-activated protein kinase"/>
    <property type="match status" value="1"/>
</dbReference>
<dbReference type="CDD" id="cd22212">
    <property type="entry name" value="NDFIP-like"/>
    <property type="match status" value="1"/>
</dbReference>
<keyword evidence="6 15" id="KW-0547">Nucleotide-binding</keyword>
<dbReference type="GO" id="GO:0016020">
    <property type="term" value="C:membrane"/>
    <property type="evidence" value="ECO:0007669"/>
    <property type="project" value="UniProtKB-SubCell"/>
</dbReference>
<feature type="compositionally biased region" description="Acidic residues" evidence="17">
    <location>
        <begin position="67"/>
        <end position="85"/>
    </location>
</feature>
<evidence type="ECO:0000259" key="19">
    <source>
        <dbReference type="PROSITE" id="PS50011"/>
    </source>
</evidence>
<feature type="region of interest" description="Disordered" evidence="17">
    <location>
        <begin position="258"/>
        <end position="292"/>
    </location>
</feature>
<dbReference type="GO" id="GO:0007034">
    <property type="term" value="P:vacuolar transport"/>
    <property type="evidence" value="ECO:0007669"/>
    <property type="project" value="InterPro"/>
</dbReference>
<keyword evidence="5 18" id="KW-0812">Transmembrane</keyword>
<evidence type="ECO:0000256" key="6">
    <source>
        <dbReference type="ARBA" id="ARBA00022741"/>
    </source>
</evidence>
<dbReference type="Pfam" id="PF10176">
    <property type="entry name" value="NEDD4_Bsd2"/>
    <property type="match status" value="1"/>
</dbReference>
<comment type="catalytic activity">
    <reaction evidence="13">
        <text>L-seryl-[protein] + ATP = O-phospho-L-seryl-[protein] + ADP + H(+)</text>
        <dbReference type="Rhea" id="RHEA:17989"/>
        <dbReference type="Rhea" id="RHEA-COMP:9863"/>
        <dbReference type="Rhea" id="RHEA-COMP:11604"/>
        <dbReference type="ChEBI" id="CHEBI:15378"/>
        <dbReference type="ChEBI" id="CHEBI:29999"/>
        <dbReference type="ChEBI" id="CHEBI:30616"/>
        <dbReference type="ChEBI" id="CHEBI:83421"/>
        <dbReference type="ChEBI" id="CHEBI:456216"/>
        <dbReference type="EC" id="2.7.11.24"/>
    </reaction>
    <physiologicalReaction direction="left-to-right" evidence="13">
        <dbReference type="Rhea" id="RHEA:17990"/>
    </physiologicalReaction>
</comment>
<dbReference type="SUPFAM" id="SSF56112">
    <property type="entry name" value="Protein kinase-like (PK-like)"/>
    <property type="match status" value="1"/>
</dbReference>
<feature type="region of interest" description="Disordered" evidence="17">
    <location>
        <begin position="1"/>
        <end position="151"/>
    </location>
</feature>
<evidence type="ECO:0000256" key="10">
    <source>
        <dbReference type="ARBA" id="ARBA00022989"/>
    </source>
</evidence>
<proteinExistence type="inferred from homology"/>
<keyword evidence="11 18" id="KW-0472">Membrane</keyword>
<feature type="compositionally biased region" description="Polar residues" evidence="17">
    <location>
        <begin position="127"/>
        <end position="145"/>
    </location>
</feature>
<keyword evidence="3 16" id="KW-0723">Serine/threonine-protein kinase</keyword>
<evidence type="ECO:0000256" key="14">
    <source>
        <dbReference type="ARBA" id="ARBA00061056"/>
    </source>
</evidence>
<dbReference type="InterPro" id="IPR008271">
    <property type="entry name" value="Ser/Thr_kinase_AS"/>
</dbReference>
<dbReference type="InterPro" id="IPR000719">
    <property type="entry name" value="Prot_kinase_dom"/>
</dbReference>
<sequence>MSSQRYERVNAHDEDDEDSHVEAFPTVPNLAPPIPSSPPPSFHSRSSSPSSRRLLHEDPMRGSANNDMEDAFDDGEGSDDGDEPDDRQRLMRGDPTVTSPEATAAADNTTTESPQSSSTQRRGTLLPTFSSSTASRAVGMGSSNDGVFANLNAKPERGEKDEDLPPSYEQAAADATPPYWETTIMAPGMSSDEVYVDGLPVGSIFSFIWNGMISMSFQLVGFLLTYLLHTTHAAKNGSKAGLGLTLVQYGFYMKGSGDSRSGNGGEDYTPPPDPNSHDFDPNSIGDNAAAAVGQGHGDSNGAMAAITTNEWISYILMIVGWFILIRSVSEFLRARRHEQLVLQSPDRGLSVPVIAEGERSPGTQSTPVYAISGTNFGSRRFMAQATPVEARSLSSVTAIAANPPAYPRNPTQTPLDRLVLYIVKVPGSRDVILTPLKPPTKSNISSEAVNSCLYYLHVVSEADEDVLRSIGAENEQQHQHQQDGHMSGLPTETVSRLNDFHRKPVGGAAESQPPPPPPHRELPSPVFPRKPAAGQEDSVSPTNPYAHGENRNQAPSYYHHGPPPGRNEDSNHFTIPRRPVMLPDDPPSGAAPGPSLSIQPPPHADYSYNRGREERQRLDTEDEYPGQERRYSQMAEKVPSPITPNQRSSSSFKIILIRRDPASGHQWNVGTMSSFDEDKGSIHIEITNPGYGKFLNNESFSLAAVGQNLPAAGHVENATAEAIKAMLQNTPRNDEPDTVFRREVAPIRHNQPHSSHQRSGSADSRIADMANSKASRGYYSFTSPWNGNCAFVASINGFGIKCKHTIPGPSMSGPHEGHNNTEVTVSELRFNIPFPLDPHFRSPLLHVWGEKGGKRGAFAQMITSNIQKVQQARTRARSESNPLRPPSASSSEDLTADEDRLDLSLAREPGGGGMSGRSAKLGKLIIEDEGIKMIDLVVAASMGSISFFLTQKKRSLLVVVISPPSSLGLRRPLQQQQPSVTMSDLHQRKTFKVFNQDFVVDERYNVTKELGQGAYGIVCAAVNTQSNEGVAIKKVTNVFSKKILAKRALREIKLLQHFRGHRNITCLYDMDIPRPDNFNETYLYEELMECDLAAIIRSGQPLTDAHFQSFIYQILCGLKYIHSANVLHRDLKPGNLLVNADCELKICDFGLARGFSIDPEENAGYMTEYVATRWYRAPEIMLSFQSYTKAIDVWSVGCILAELLGGRPFFKGRDYVDQLNQILHYLGTPAEETLCRIGSPRAQEYVRNLPYMPKVPFQRLFPGANLDALDLLDRMLAFDPSQRISVEEALEHRYLHIWHDASDEPSCPTTFDFHFEVIEDVGQMRKMILDEVVNFRAVVRQQQQAAIQAQQSQQAPQNVPIPEHNQNTWKQDEPRPQEAALSNSHQNDLEASLQRGSDFVH</sequence>
<dbReference type="EC" id="2.7.11.24" evidence="16"/>
<organism evidence="20 21">
    <name type="scientific">Talaromyces islandicus</name>
    <name type="common">Penicillium islandicum</name>
    <dbReference type="NCBI Taxonomy" id="28573"/>
    <lineage>
        <taxon>Eukaryota</taxon>
        <taxon>Fungi</taxon>
        <taxon>Dikarya</taxon>
        <taxon>Ascomycota</taxon>
        <taxon>Pezizomycotina</taxon>
        <taxon>Eurotiomycetes</taxon>
        <taxon>Eurotiomycetidae</taxon>
        <taxon>Eurotiales</taxon>
        <taxon>Trichocomaceae</taxon>
        <taxon>Talaromyces</taxon>
        <taxon>Talaromyces sect. Islandici</taxon>
    </lineage>
</organism>
<dbReference type="InterPro" id="IPR011009">
    <property type="entry name" value="Kinase-like_dom_sf"/>
</dbReference>
<evidence type="ECO:0000256" key="15">
    <source>
        <dbReference type="PROSITE-ProRule" id="PRU10141"/>
    </source>
</evidence>
<dbReference type="InterPro" id="IPR019325">
    <property type="entry name" value="NEDD4/Bsd2"/>
</dbReference>
<dbReference type="CDD" id="cd07857">
    <property type="entry name" value="STKc_MPK1"/>
    <property type="match status" value="1"/>
</dbReference>
<keyword evidence="7 16" id="KW-0418">Kinase</keyword>
<dbReference type="PANTHER" id="PTHR24055">
    <property type="entry name" value="MITOGEN-ACTIVATED PROTEIN KINASE"/>
    <property type="match status" value="1"/>
</dbReference>
<dbReference type="Pfam" id="PF00069">
    <property type="entry name" value="Pkinase"/>
    <property type="match status" value="1"/>
</dbReference>
<comment type="cofactor">
    <cofactor evidence="1 16">
        <name>Mg(2+)</name>
        <dbReference type="ChEBI" id="CHEBI:18420"/>
    </cofactor>
</comment>
<feature type="compositionally biased region" description="Basic and acidic residues" evidence="17">
    <location>
        <begin position="610"/>
        <end position="619"/>
    </location>
</feature>
<dbReference type="Proteomes" id="UP000054383">
    <property type="component" value="Unassembled WGS sequence"/>
</dbReference>
<accession>A0A0U1LW48</accession>
<keyword evidence="21" id="KW-1185">Reference proteome</keyword>
<feature type="compositionally biased region" description="Low complexity" evidence="17">
    <location>
        <begin position="587"/>
        <end position="596"/>
    </location>
</feature>
<gene>
    <name evidence="20" type="ORF">PISL3812_04628</name>
</gene>
<dbReference type="InterPro" id="IPR003527">
    <property type="entry name" value="MAP_kinase_CS"/>
</dbReference>
<feature type="region of interest" description="Disordered" evidence="17">
    <location>
        <begin position="503"/>
        <end position="632"/>
    </location>
</feature>
<dbReference type="Gene3D" id="1.10.510.10">
    <property type="entry name" value="Transferase(Phosphotransferase) domain 1"/>
    <property type="match status" value="1"/>
</dbReference>
<dbReference type="FunFam" id="1.10.510.10:FF:000013">
    <property type="entry name" value="Mitogen-activated protein kinase"/>
    <property type="match status" value="1"/>
</dbReference>
<evidence type="ECO:0000256" key="16">
    <source>
        <dbReference type="RuleBase" id="RU361165"/>
    </source>
</evidence>
<name>A0A0U1LW48_TALIS</name>
<evidence type="ECO:0000313" key="21">
    <source>
        <dbReference type="Proteomes" id="UP000054383"/>
    </source>
</evidence>
<evidence type="ECO:0000256" key="2">
    <source>
        <dbReference type="ARBA" id="ARBA00004141"/>
    </source>
</evidence>
<reference evidence="20 21" key="1">
    <citation type="submission" date="2015-04" db="EMBL/GenBank/DDBJ databases">
        <authorList>
            <person name="Syromyatnikov M.Y."/>
            <person name="Popov V.N."/>
        </authorList>
    </citation>
    <scope>NUCLEOTIDE SEQUENCE [LARGE SCALE GENOMIC DNA]</scope>
    <source>
        <strain evidence="20">WF-38-12</strain>
    </source>
</reference>
<dbReference type="InterPro" id="IPR050117">
    <property type="entry name" value="MAPK"/>
</dbReference>
<feature type="region of interest" description="Disordered" evidence="17">
    <location>
        <begin position="1349"/>
        <end position="1401"/>
    </location>
</feature>
<keyword evidence="4 16" id="KW-0808">Transferase</keyword>
<evidence type="ECO:0000256" key="9">
    <source>
        <dbReference type="ARBA" id="ARBA00022842"/>
    </source>
</evidence>
<comment type="activity regulation">
    <text evidence="16">Activated by threonine and tyrosine phosphorylation.</text>
</comment>
<feature type="compositionally biased region" description="Low complexity" evidence="17">
    <location>
        <begin position="42"/>
        <end position="52"/>
    </location>
</feature>
<evidence type="ECO:0000256" key="7">
    <source>
        <dbReference type="ARBA" id="ARBA00022777"/>
    </source>
</evidence>
<dbReference type="EMBL" id="CVMT01000003">
    <property type="protein sequence ID" value="CRG87609.1"/>
    <property type="molecule type" value="Genomic_DNA"/>
</dbReference>
<feature type="compositionally biased region" description="Basic and acidic residues" evidence="17">
    <location>
        <begin position="1"/>
        <end position="12"/>
    </location>
</feature>
<dbReference type="GO" id="GO:0030001">
    <property type="term" value="P:metal ion transport"/>
    <property type="evidence" value="ECO:0007669"/>
    <property type="project" value="InterPro"/>
</dbReference>
<evidence type="ECO:0000256" key="13">
    <source>
        <dbReference type="ARBA" id="ARBA00048130"/>
    </source>
</evidence>
<feature type="transmembrane region" description="Helical" evidence="18">
    <location>
        <begin position="207"/>
        <end position="228"/>
    </location>
</feature>
<evidence type="ECO:0000256" key="12">
    <source>
        <dbReference type="ARBA" id="ARBA00047919"/>
    </source>
</evidence>
<dbReference type="STRING" id="28573.A0A0U1LW48"/>
<evidence type="ECO:0000256" key="11">
    <source>
        <dbReference type="ARBA" id="ARBA00023136"/>
    </source>
</evidence>
<feature type="domain" description="Protein kinase" evidence="19">
    <location>
        <begin position="1004"/>
        <end position="1295"/>
    </location>
</feature>
<dbReference type="Gene3D" id="3.30.200.20">
    <property type="entry name" value="Phosphorylase Kinase, domain 1"/>
    <property type="match status" value="1"/>
</dbReference>
<dbReference type="GO" id="GO:0006950">
    <property type="term" value="P:response to stress"/>
    <property type="evidence" value="ECO:0007669"/>
    <property type="project" value="UniProtKB-ARBA"/>
</dbReference>
<feature type="region of interest" description="Disordered" evidence="17">
    <location>
        <begin position="869"/>
        <end position="897"/>
    </location>
</feature>
<protein>
    <recommendedName>
        <fullName evidence="16">Mitogen-activated protein kinase</fullName>
        <ecNumber evidence="16">2.7.11.24</ecNumber>
    </recommendedName>
</protein>
<keyword evidence="10 18" id="KW-1133">Transmembrane helix</keyword>
<keyword evidence="9 16" id="KW-0460">Magnesium</keyword>
<dbReference type="PROSITE" id="PS01351">
    <property type="entry name" value="MAPK"/>
    <property type="match status" value="1"/>
</dbReference>
<dbReference type="GO" id="GO:0106310">
    <property type="term" value="F:protein serine kinase activity"/>
    <property type="evidence" value="ECO:0007669"/>
    <property type="project" value="RHEA"/>
</dbReference>
<evidence type="ECO:0000256" key="3">
    <source>
        <dbReference type="ARBA" id="ARBA00022527"/>
    </source>
</evidence>
<dbReference type="PROSITE" id="PS00108">
    <property type="entry name" value="PROTEIN_KINASE_ST"/>
    <property type="match status" value="1"/>
</dbReference>
<feature type="compositionally biased region" description="Polar residues" evidence="17">
    <location>
        <begin position="752"/>
        <end position="762"/>
    </location>
</feature>
<dbReference type="OrthoDB" id="192887at2759"/>
<feature type="compositionally biased region" description="Pro residues" evidence="17">
    <location>
        <begin position="30"/>
        <end position="41"/>
    </location>
</feature>
<dbReference type="GO" id="GO:0004707">
    <property type="term" value="F:MAP kinase activity"/>
    <property type="evidence" value="ECO:0007669"/>
    <property type="project" value="UniProtKB-EC"/>
</dbReference>
<evidence type="ECO:0000256" key="1">
    <source>
        <dbReference type="ARBA" id="ARBA00001946"/>
    </source>
</evidence>
<feature type="region of interest" description="Disordered" evidence="17">
    <location>
        <begin position="746"/>
        <end position="765"/>
    </location>
</feature>
<comment type="subcellular location">
    <subcellularLocation>
        <location evidence="2">Membrane</location>
        <topology evidence="2">Multi-pass membrane protein</topology>
    </subcellularLocation>
</comment>
<evidence type="ECO:0000256" key="17">
    <source>
        <dbReference type="SAM" id="MobiDB-lite"/>
    </source>
</evidence>
<dbReference type="PROSITE" id="PS00107">
    <property type="entry name" value="PROTEIN_KINASE_ATP"/>
    <property type="match status" value="1"/>
</dbReference>
<evidence type="ECO:0000256" key="4">
    <source>
        <dbReference type="ARBA" id="ARBA00022679"/>
    </source>
</evidence>
<keyword evidence="8 15" id="KW-0067">ATP-binding</keyword>